<dbReference type="PROSITE" id="PS00012">
    <property type="entry name" value="PHOSPHOPANTETHEINE"/>
    <property type="match status" value="1"/>
</dbReference>
<evidence type="ECO:0000313" key="5">
    <source>
        <dbReference type="Proteomes" id="UP000295680"/>
    </source>
</evidence>
<name>A0A4R2IHS3_9PSEU</name>
<dbReference type="InterPro" id="IPR009081">
    <property type="entry name" value="PP-bd_ACP"/>
</dbReference>
<dbReference type="PANTHER" id="PTHR45527">
    <property type="entry name" value="NONRIBOSOMAL PEPTIDE SYNTHETASE"/>
    <property type="match status" value="1"/>
</dbReference>
<evidence type="ECO:0000256" key="1">
    <source>
        <dbReference type="ARBA" id="ARBA00022450"/>
    </source>
</evidence>
<evidence type="ECO:0000259" key="3">
    <source>
        <dbReference type="PROSITE" id="PS50075"/>
    </source>
</evidence>
<accession>A0A4R2IHS3</accession>
<dbReference type="Proteomes" id="UP000295680">
    <property type="component" value="Unassembled WGS sequence"/>
</dbReference>
<dbReference type="RefSeq" id="WP_165961070.1">
    <property type="nucleotide sequence ID" value="NZ_SLWS01000029.1"/>
</dbReference>
<dbReference type="GO" id="GO:0043041">
    <property type="term" value="P:amino acid activation for nonribosomal peptide biosynthetic process"/>
    <property type="evidence" value="ECO:0007669"/>
    <property type="project" value="TreeGrafter"/>
</dbReference>
<protein>
    <submittedName>
        <fullName evidence="4">Aryl carrier-like protein</fullName>
    </submittedName>
</protein>
<evidence type="ECO:0000256" key="2">
    <source>
        <dbReference type="ARBA" id="ARBA00022553"/>
    </source>
</evidence>
<sequence>MDAATARSRITEAWEKVLGHTDFTDDDDFFAVGGDSMGAILLVRKLNKAGVAVELADLMTEPTVAALVAAASAEPDGPERPQLRRIPR</sequence>
<keyword evidence="5" id="KW-1185">Reference proteome</keyword>
<dbReference type="Pfam" id="PF00550">
    <property type="entry name" value="PP-binding"/>
    <property type="match status" value="1"/>
</dbReference>
<dbReference type="AlphaFoldDB" id="A0A4R2IHS3"/>
<proteinExistence type="predicted"/>
<keyword evidence="1" id="KW-0596">Phosphopantetheine</keyword>
<reference evidence="4 5" key="1">
    <citation type="submission" date="2019-03" db="EMBL/GenBank/DDBJ databases">
        <title>Genomic Encyclopedia of Type Strains, Phase IV (KMG-IV): sequencing the most valuable type-strain genomes for metagenomic binning, comparative biology and taxonomic classification.</title>
        <authorList>
            <person name="Goeker M."/>
        </authorList>
    </citation>
    <scope>NUCLEOTIDE SEQUENCE [LARGE SCALE GENOMIC DNA]</scope>
    <source>
        <strain evidence="4 5">DSM 45934</strain>
    </source>
</reference>
<dbReference type="GO" id="GO:0031177">
    <property type="term" value="F:phosphopantetheine binding"/>
    <property type="evidence" value="ECO:0007669"/>
    <property type="project" value="InterPro"/>
</dbReference>
<keyword evidence="2" id="KW-0597">Phosphoprotein</keyword>
<dbReference type="SMART" id="SM00823">
    <property type="entry name" value="PKS_PP"/>
    <property type="match status" value="1"/>
</dbReference>
<organism evidence="4 5">
    <name type="scientific">Actinocrispum wychmicini</name>
    <dbReference type="NCBI Taxonomy" id="1213861"/>
    <lineage>
        <taxon>Bacteria</taxon>
        <taxon>Bacillati</taxon>
        <taxon>Actinomycetota</taxon>
        <taxon>Actinomycetes</taxon>
        <taxon>Pseudonocardiales</taxon>
        <taxon>Pseudonocardiaceae</taxon>
        <taxon>Actinocrispum</taxon>
    </lineage>
</organism>
<dbReference type="GO" id="GO:0044550">
    <property type="term" value="P:secondary metabolite biosynthetic process"/>
    <property type="evidence" value="ECO:0007669"/>
    <property type="project" value="TreeGrafter"/>
</dbReference>
<dbReference type="Gene3D" id="1.10.1200.10">
    <property type="entry name" value="ACP-like"/>
    <property type="match status" value="1"/>
</dbReference>
<dbReference type="PANTHER" id="PTHR45527:SF1">
    <property type="entry name" value="FATTY ACID SYNTHASE"/>
    <property type="match status" value="1"/>
</dbReference>
<gene>
    <name evidence="4" type="ORF">EV192_1292</name>
</gene>
<dbReference type="SUPFAM" id="SSF47336">
    <property type="entry name" value="ACP-like"/>
    <property type="match status" value="1"/>
</dbReference>
<dbReference type="GO" id="GO:0005737">
    <property type="term" value="C:cytoplasm"/>
    <property type="evidence" value="ECO:0007669"/>
    <property type="project" value="TreeGrafter"/>
</dbReference>
<evidence type="ECO:0000313" key="4">
    <source>
        <dbReference type="EMBL" id="TCO43736.1"/>
    </source>
</evidence>
<feature type="domain" description="Carrier" evidence="3">
    <location>
        <begin position="1"/>
        <end position="75"/>
    </location>
</feature>
<comment type="caution">
    <text evidence="4">The sequence shown here is derived from an EMBL/GenBank/DDBJ whole genome shotgun (WGS) entry which is preliminary data.</text>
</comment>
<dbReference type="PROSITE" id="PS50075">
    <property type="entry name" value="CARRIER"/>
    <property type="match status" value="1"/>
</dbReference>
<dbReference type="InterPro" id="IPR036736">
    <property type="entry name" value="ACP-like_sf"/>
</dbReference>
<dbReference type="InterPro" id="IPR020806">
    <property type="entry name" value="PKS_PP-bd"/>
</dbReference>
<dbReference type="InterPro" id="IPR006162">
    <property type="entry name" value="Ppantetheine_attach_site"/>
</dbReference>
<dbReference type="EMBL" id="SLWS01000029">
    <property type="protein sequence ID" value="TCO43736.1"/>
    <property type="molecule type" value="Genomic_DNA"/>
</dbReference>